<evidence type="ECO:0000256" key="8">
    <source>
        <dbReference type="ARBA" id="ARBA00032005"/>
    </source>
</evidence>
<dbReference type="PRINTS" id="PR00081">
    <property type="entry name" value="GDHRDH"/>
</dbReference>
<dbReference type="EMBL" id="SDAQ01000013">
    <property type="protein sequence ID" value="KAI3556331.1"/>
    <property type="molecule type" value="Genomic_DNA"/>
</dbReference>
<evidence type="ECO:0000256" key="4">
    <source>
        <dbReference type="ARBA" id="ARBA00012783"/>
    </source>
</evidence>
<comment type="function">
    <text evidence="2">This enzyme scavenges exogenous and endogenous cytidine and 2'-deoxycytidine for UMP synthesis.</text>
</comment>
<comment type="cofactor">
    <cofactor evidence="1 12">
        <name>Zn(2+)</name>
        <dbReference type="ChEBI" id="CHEBI:29105"/>
    </cofactor>
</comment>
<dbReference type="Gene3D" id="3.40.50.720">
    <property type="entry name" value="NAD(P)-binding Rossmann-like Domain"/>
    <property type="match status" value="1"/>
</dbReference>
<evidence type="ECO:0000256" key="2">
    <source>
        <dbReference type="ARBA" id="ARBA00003949"/>
    </source>
</evidence>
<dbReference type="InterPro" id="IPR002125">
    <property type="entry name" value="CMP_dCMP_dom"/>
</dbReference>
<dbReference type="PANTHER" id="PTHR11644">
    <property type="entry name" value="CYTIDINE DEAMINASE"/>
    <property type="match status" value="1"/>
</dbReference>
<sequence>MDTTVDFSPYRADGKLYGFVCVVTGAAQPVGRAIIEELAACDKTASDETFKPLVTKVHQEHPNTKIIPYPFNVAKEEETLVLIDELLNAFGRLDIWVSSAGLLGPPSINETTPADLQRCFEAHSMAPFFALKYAPPAMAKLTEKQSYPNAAPKSQKYGSIIVISSVASTYGGCWGPCYTMAAHAALGVVKAGVAVLKGSGVRINCISPGQIDVGLDLNGVRVLCFPKLSRTVLISVAIQVDMKGMNSQFPPAVLQGKEASEASVGLERPGSPQEVARVAGFLASGFSSYITGANLVVDGGSSAMNPLTIPLGKAFVSYITSASSSLNLIISLPFPHISLLSLKINMGFTPEVFDIANESQTAETAKKYGLTPAEVTELHQKATAAKATAYCPYSQFRVGATLLSKDGQYTSGANVENASYPVGTCAERVAFGKAITEGIRGFKAVAVATDIEAPCSPCGMCRQFIREFVDLETPILMFNKDGKYAVMRLEALLPLSFGPEYLPPPDVLERARAGGK</sequence>
<accession>A0A9P9XKY5</accession>
<feature type="binding site" evidence="12">
    <location>
        <position position="458"/>
    </location>
    <ligand>
        <name>Zn(2+)</name>
        <dbReference type="ChEBI" id="CHEBI:29105"/>
        <note>catalytic</note>
    </ligand>
</feature>
<evidence type="ECO:0000313" key="15">
    <source>
        <dbReference type="Proteomes" id="UP001056436"/>
    </source>
</evidence>
<dbReference type="NCBIfam" id="NF004064">
    <property type="entry name" value="PRK05578.1"/>
    <property type="match status" value="1"/>
</dbReference>
<evidence type="ECO:0000256" key="9">
    <source>
        <dbReference type="ARBA" id="ARBA00049558"/>
    </source>
</evidence>
<dbReference type="GO" id="GO:0008270">
    <property type="term" value="F:zinc ion binding"/>
    <property type="evidence" value="ECO:0007669"/>
    <property type="project" value="InterPro"/>
</dbReference>
<dbReference type="PANTHER" id="PTHR11644:SF2">
    <property type="entry name" value="CYTIDINE DEAMINASE"/>
    <property type="match status" value="1"/>
</dbReference>
<dbReference type="AlphaFoldDB" id="A0A9P9XKY5"/>
<evidence type="ECO:0000256" key="3">
    <source>
        <dbReference type="ARBA" id="ARBA00006576"/>
    </source>
</evidence>
<keyword evidence="15" id="KW-1185">Reference proteome</keyword>
<dbReference type="Pfam" id="PF00383">
    <property type="entry name" value="dCMP_cyt_deam_1"/>
    <property type="match status" value="1"/>
</dbReference>
<keyword evidence="5 12" id="KW-0479">Metal-binding</keyword>
<keyword evidence="6" id="KW-0378">Hydrolase</keyword>
<feature type="binding site" evidence="12">
    <location>
        <position position="461"/>
    </location>
    <ligand>
        <name>Zn(2+)</name>
        <dbReference type="ChEBI" id="CHEBI:29105"/>
        <note>catalytic</note>
    </ligand>
</feature>
<dbReference type="InterPro" id="IPR050202">
    <property type="entry name" value="Cyt/Deoxycyt_deaminase"/>
</dbReference>
<reference evidence="14" key="1">
    <citation type="submission" date="2019-01" db="EMBL/GenBank/DDBJ databases">
        <title>Colletotrichum abscissum LGMF1257.</title>
        <authorList>
            <person name="Baroncelli R."/>
        </authorList>
    </citation>
    <scope>NUCLEOTIDE SEQUENCE</scope>
    <source>
        <strain evidence="14">Ca142</strain>
    </source>
</reference>
<evidence type="ECO:0000256" key="12">
    <source>
        <dbReference type="PIRSR" id="PIRSR606262-3"/>
    </source>
</evidence>
<feature type="domain" description="CMP/dCMP-type deaminase" evidence="13">
    <location>
        <begin position="373"/>
        <end position="500"/>
    </location>
</feature>
<feature type="active site" description="Proton donor" evidence="10">
    <location>
        <position position="427"/>
    </location>
</feature>
<feature type="binding site" evidence="12">
    <location>
        <position position="425"/>
    </location>
    <ligand>
        <name>Zn(2+)</name>
        <dbReference type="ChEBI" id="CHEBI:29105"/>
        <note>catalytic</note>
    </ligand>
</feature>
<dbReference type="Pfam" id="PF00106">
    <property type="entry name" value="adh_short"/>
    <property type="match status" value="1"/>
</dbReference>
<name>A0A9P9XKY5_9PEZI</name>
<evidence type="ECO:0000259" key="13">
    <source>
        <dbReference type="PROSITE" id="PS51747"/>
    </source>
</evidence>
<feature type="binding site" evidence="11">
    <location>
        <begin position="414"/>
        <end position="420"/>
    </location>
    <ligand>
        <name>substrate</name>
    </ligand>
</feature>
<dbReference type="Pfam" id="PF13561">
    <property type="entry name" value="adh_short_C2"/>
    <property type="match status" value="1"/>
</dbReference>
<dbReference type="InterPro" id="IPR016193">
    <property type="entry name" value="Cytidine_deaminase-like"/>
</dbReference>
<dbReference type="NCBIfam" id="TIGR01354">
    <property type="entry name" value="cyt_deam_tetra"/>
    <property type="match status" value="1"/>
</dbReference>
<dbReference type="InterPro" id="IPR002347">
    <property type="entry name" value="SDR_fam"/>
</dbReference>
<evidence type="ECO:0000256" key="10">
    <source>
        <dbReference type="PIRSR" id="PIRSR606262-1"/>
    </source>
</evidence>
<dbReference type="GO" id="GO:0004126">
    <property type="term" value="F:cytidine deaminase activity"/>
    <property type="evidence" value="ECO:0007669"/>
    <property type="project" value="UniProtKB-EC"/>
</dbReference>
<dbReference type="CDD" id="cd01283">
    <property type="entry name" value="cytidine_deaminase"/>
    <property type="match status" value="1"/>
</dbReference>
<dbReference type="InterPro" id="IPR036291">
    <property type="entry name" value="NAD(P)-bd_dom_sf"/>
</dbReference>
<organism evidence="14 15">
    <name type="scientific">Colletotrichum abscissum</name>
    <dbReference type="NCBI Taxonomy" id="1671311"/>
    <lineage>
        <taxon>Eukaryota</taxon>
        <taxon>Fungi</taxon>
        <taxon>Dikarya</taxon>
        <taxon>Ascomycota</taxon>
        <taxon>Pezizomycotina</taxon>
        <taxon>Sordariomycetes</taxon>
        <taxon>Hypocreomycetidae</taxon>
        <taxon>Glomerellales</taxon>
        <taxon>Glomerellaceae</taxon>
        <taxon>Colletotrichum</taxon>
        <taxon>Colletotrichum acutatum species complex</taxon>
    </lineage>
</organism>
<gene>
    <name evidence="14" type="ORF">CABS02_03614</name>
</gene>
<dbReference type="GO" id="GO:0055086">
    <property type="term" value="P:nucleobase-containing small molecule metabolic process"/>
    <property type="evidence" value="ECO:0007669"/>
    <property type="project" value="UniProtKB-ARBA"/>
</dbReference>
<comment type="similarity">
    <text evidence="3">Belongs to the cytidine and deoxycytidylate deaminase family.</text>
</comment>
<dbReference type="GO" id="GO:0072527">
    <property type="term" value="P:pyrimidine-containing compound metabolic process"/>
    <property type="evidence" value="ECO:0007669"/>
    <property type="project" value="UniProtKB-ARBA"/>
</dbReference>
<comment type="caution">
    <text evidence="14">The sequence shown here is derived from an EMBL/GenBank/DDBJ whole genome shotgun (WGS) entry which is preliminary data.</text>
</comment>
<dbReference type="CDD" id="cd05233">
    <property type="entry name" value="SDR_c"/>
    <property type="match status" value="1"/>
</dbReference>
<dbReference type="FunFam" id="3.40.140.10:FF:000008">
    <property type="entry name" value="Cytidine deaminase"/>
    <property type="match status" value="1"/>
</dbReference>
<dbReference type="OrthoDB" id="414540at2759"/>
<evidence type="ECO:0000256" key="1">
    <source>
        <dbReference type="ARBA" id="ARBA00001947"/>
    </source>
</evidence>
<dbReference type="PROSITE" id="PS51747">
    <property type="entry name" value="CYT_DCMP_DEAMINASES_2"/>
    <property type="match status" value="1"/>
</dbReference>
<dbReference type="SUPFAM" id="SSF51735">
    <property type="entry name" value="NAD(P)-binding Rossmann-fold domains"/>
    <property type="match status" value="1"/>
</dbReference>
<dbReference type="EC" id="3.5.4.5" evidence="4"/>
<evidence type="ECO:0000313" key="14">
    <source>
        <dbReference type="EMBL" id="KAI3556331.1"/>
    </source>
</evidence>
<dbReference type="Proteomes" id="UP001056436">
    <property type="component" value="Unassembled WGS sequence"/>
</dbReference>
<evidence type="ECO:0000256" key="5">
    <source>
        <dbReference type="ARBA" id="ARBA00022723"/>
    </source>
</evidence>
<protein>
    <recommendedName>
        <fullName evidence="4">cytidine deaminase</fullName>
        <ecNumber evidence="4">3.5.4.5</ecNumber>
    </recommendedName>
    <alternativeName>
        <fullName evidence="8">Cytidine aminohydrolase</fullName>
    </alternativeName>
</protein>
<evidence type="ECO:0000256" key="11">
    <source>
        <dbReference type="PIRSR" id="PIRSR606262-2"/>
    </source>
</evidence>
<evidence type="ECO:0000256" key="7">
    <source>
        <dbReference type="ARBA" id="ARBA00022833"/>
    </source>
</evidence>
<comment type="catalytic activity">
    <reaction evidence="9">
        <text>cytidine + H2O + H(+) = uridine + NH4(+)</text>
        <dbReference type="Rhea" id="RHEA:16069"/>
        <dbReference type="ChEBI" id="CHEBI:15377"/>
        <dbReference type="ChEBI" id="CHEBI:15378"/>
        <dbReference type="ChEBI" id="CHEBI:16704"/>
        <dbReference type="ChEBI" id="CHEBI:17562"/>
        <dbReference type="ChEBI" id="CHEBI:28938"/>
        <dbReference type="EC" id="3.5.4.5"/>
    </reaction>
</comment>
<dbReference type="SUPFAM" id="SSF53927">
    <property type="entry name" value="Cytidine deaminase-like"/>
    <property type="match status" value="1"/>
</dbReference>
<evidence type="ECO:0000256" key="6">
    <source>
        <dbReference type="ARBA" id="ARBA00022801"/>
    </source>
</evidence>
<dbReference type="Gene3D" id="3.40.140.10">
    <property type="entry name" value="Cytidine Deaminase, domain 2"/>
    <property type="match status" value="1"/>
</dbReference>
<proteinExistence type="inferred from homology"/>
<keyword evidence="7 12" id="KW-0862">Zinc</keyword>
<dbReference type="GO" id="GO:0005829">
    <property type="term" value="C:cytosol"/>
    <property type="evidence" value="ECO:0007669"/>
    <property type="project" value="TreeGrafter"/>
</dbReference>
<dbReference type="InterPro" id="IPR006262">
    <property type="entry name" value="Cyt_deam_tetra"/>
</dbReference>